<accession>A3VGZ3</accession>
<proteinExistence type="predicted"/>
<dbReference type="HOGENOM" id="CLU_1925040_0_0_5"/>
<dbReference type="EMBL" id="AAMT01000008">
    <property type="protein sequence ID" value="EAQ12548.1"/>
    <property type="molecule type" value="Genomic_DNA"/>
</dbReference>
<evidence type="ECO:0000256" key="1">
    <source>
        <dbReference type="SAM" id="MobiDB-lite"/>
    </source>
</evidence>
<dbReference type="STRING" id="314271.RB2654_14720"/>
<dbReference type="Proteomes" id="UP000002931">
    <property type="component" value="Unassembled WGS sequence"/>
</dbReference>
<organism evidence="2 3">
    <name type="scientific">Maritimibacter alkaliphilus HTCC2654</name>
    <dbReference type="NCBI Taxonomy" id="314271"/>
    <lineage>
        <taxon>Bacteria</taxon>
        <taxon>Pseudomonadati</taxon>
        <taxon>Pseudomonadota</taxon>
        <taxon>Alphaproteobacteria</taxon>
        <taxon>Rhodobacterales</taxon>
        <taxon>Roseobacteraceae</taxon>
        <taxon>Maritimibacter</taxon>
    </lineage>
</organism>
<feature type="compositionally biased region" description="Basic and acidic residues" evidence="1">
    <location>
        <begin position="99"/>
        <end position="115"/>
    </location>
</feature>
<reference evidence="2 3" key="1">
    <citation type="journal article" date="2010" name="J. Bacteriol.">
        <title>Genome sequences of Pelagibaca bermudensis HTCC2601T and Maritimibacter alkaliphilus HTCC2654T, the type strains of two marine Roseobacter genera.</title>
        <authorList>
            <person name="Thrash J.C."/>
            <person name="Cho J.C."/>
            <person name="Ferriera S."/>
            <person name="Johnson J."/>
            <person name="Vergin K.L."/>
            <person name="Giovannoni S.J."/>
        </authorList>
    </citation>
    <scope>NUCLEOTIDE SEQUENCE [LARGE SCALE GENOMIC DNA]</scope>
    <source>
        <strain evidence="2 3">HTCC2654</strain>
    </source>
</reference>
<keyword evidence="3" id="KW-1185">Reference proteome</keyword>
<feature type="compositionally biased region" description="Basic and acidic residues" evidence="1">
    <location>
        <begin position="1"/>
        <end position="19"/>
    </location>
</feature>
<dbReference type="AlphaFoldDB" id="A3VGZ3"/>
<evidence type="ECO:0000313" key="2">
    <source>
        <dbReference type="EMBL" id="EAQ12548.1"/>
    </source>
</evidence>
<feature type="region of interest" description="Disordered" evidence="1">
    <location>
        <begin position="76"/>
        <end position="131"/>
    </location>
</feature>
<comment type="caution">
    <text evidence="2">The sequence shown here is derived from an EMBL/GenBank/DDBJ whole genome shotgun (WGS) entry which is preliminary data.</text>
</comment>
<name>A3VGZ3_9RHOB</name>
<sequence length="131" mass="14370">MVAVDPGRRKIADPVEPIRPRRNRVAPFRQHRVAVLAGRGRDKHMCRLPDGLGHVGARPDKRFDPFVSQRLSLVLGSGGPDHPPALRDEDARQGAGREAVAEGKKRSGHGRDHLHLTPGCKVNPPAARWQA</sequence>
<protein>
    <submittedName>
        <fullName evidence="2">Uncharacterized protein</fullName>
    </submittedName>
</protein>
<feature type="region of interest" description="Disordered" evidence="1">
    <location>
        <begin position="1"/>
        <end position="24"/>
    </location>
</feature>
<gene>
    <name evidence="2" type="ORF">RB2654_14720</name>
</gene>
<evidence type="ECO:0000313" key="3">
    <source>
        <dbReference type="Proteomes" id="UP000002931"/>
    </source>
</evidence>